<feature type="binding site" evidence="4">
    <location>
        <position position="129"/>
    </location>
    <ligand>
        <name>Zn(2+)</name>
        <dbReference type="ChEBI" id="CHEBI:29105"/>
    </ligand>
</feature>
<dbReference type="InterPro" id="IPR050134">
    <property type="entry name" value="NAD-dep_sirtuin_deacylases"/>
</dbReference>
<feature type="binding site" evidence="4">
    <location>
        <position position="150"/>
    </location>
    <ligand>
        <name>Zn(2+)</name>
        <dbReference type="ChEBI" id="CHEBI:29105"/>
    </ligand>
</feature>
<dbReference type="Gene3D" id="3.40.50.1220">
    <property type="entry name" value="TPP-binding domain"/>
    <property type="match status" value="1"/>
</dbReference>
<gene>
    <name evidence="6" type="ORF">GXN76_03005</name>
</gene>
<dbReference type="InterPro" id="IPR029035">
    <property type="entry name" value="DHS-like_NAD/FAD-binding_dom"/>
</dbReference>
<dbReference type="RefSeq" id="WP_173220377.1">
    <property type="nucleotide sequence ID" value="NZ_CP048104.1"/>
</dbReference>
<evidence type="ECO:0000256" key="2">
    <source>
        <dbReference type="ARBA" id="ARBA00022679"/>
    </source>
</evidence>
<dbReference type="AlphaFoldDB" id="A0A7D3Y8E3"/>
<dbReference type="Gene3D" id="3.30.1600.10">
    <property type="entry name" value="SIR2/SIRT2 'Small Domain"/>
    <property type="match status" value="1"/>
</dbReference>
<evidence type="ECO:0000256" key="4">
    <source>
        <dbReference type="PROSITE-ProRule" id="PRU00236"/>
    </source>
</evidence>
<dbReference type="PROSITE" id="PS50305">
    <property type="entry name" value="SIRTUIN"/>
    <property type="match status" value="1"/>
</dbReference>
<reference evidence="6 7" key="1">
    <citation type="submission" date="2020-01" db="EMBL/GenBank/DDBJ databases">
        <authorList>
            <person name="Gulvik C.A."/>
            <person name="Batra D.G."/>
        </authorList>
    </citation>
    <scope>NUCLEOTIDE SEQUENCE [LARGE SCALE GENOMIC DNA]</scope>
    <source>
        <strain evidence="6 7">W9323</strain>
    </source>
</reference>
<dbReference type="Pfam" id="PF02146">
    <property type="entry name" value="SIR2"/>
    <property type="match status" value="1"/>
</dbReference>
<evidence type="ECO:0000259" key="5">
    <source>
        <dbReference type="PROSITE" id="PS50305"/>
    </source>
</evidence>
<protein>
    <recommendedName>
        <fullName evidence="1">protein acetyllysine N-acetyltransferase</fullName>
        <ecNumber evidence="1">2.3.1.286</ecNumber>
    </recommendedName>
</protein>
<keyword evidence="7" id="KW-1185">Reference proteome</keyword>
<evidence type="ECO:0000313" key="7">
    <source>
        <dbReference type="Proteomes" id="UP000503088"/>
    </source>
</evidence>
<dbReference type="PANTHER" id="PTHR11085:SF4">
    <property type="entry name" value="NAD-DEPENDENT PROTEIN DEACYLASE"/>
    <property type="match status" value="1"/>
</dbReference>
<feature type="domain" description="Deacetylase sirtuin-type" evidence="5">
    <location>
        <begin position="1"/>
        <end position="245"/>
    </location>
</feature>
<feature type="active site" description="Proton acceptor" evidence="4">
    <location>
        <position position="121"/>
    </location>
</feature>
<evidence type="ECO:0000256" key="1">
    <source>
        <dbReference type="ARBA" id="ARBA00012928"/>
    </source>
</evidence>
<accession>A0A7D3Y8E3</accession>
<keyword evidence="4" id="KW-0862">Zinc</keyword>
<dbReference type="GO" id="GO:0070403">
    <property type="term" value="F:NAD+ binding"/>
    <property type="evidence" value="ECO:0007669"/>
    <property type="project" value="InterPro"/>
</dbReference>
<dbReference type="InterPro" id="IPR003000">
    <property type="entry name" value="Sirtuin"/>
</dbReference>
<dbReference type="GO" id="GO:0046872">
    <property type="term" value="F:metal ion binding"/>
    <property type="evidence" value="ECO:0007669"/>
    <property type="project" value="UniProtKB-KW"/>
</dbReference>
<keyword evidence="2" id="KW-0808">Transferase</keyword>
<dbReference type="Proteomes" id="UP000503088">
    <property type="component" value="Chromosome"/>
</dbReference>
<feature type="binding site" evidence="4">
    <location>
        <position position="147"/>
    </location>
    <ligand>
        <name>Zn(2+)</name>
        <dbReference type="ChEBI" id="CHEBI:29105"/>
    </ligand>
</feature>
<dbReference type="InterPro" id="IPR026590">
    <property type="entry name" value="Ssirtuin_cat_dom"/>
</dbReference>
<dbReference type="PANTHER" id="PTHR11085">
    <property type="entry name" value="NAD-DEPENDENT PROTEIN DEACYLASE SIRTUIN-5, MITOCHONDRIAL-RELATED"/>
    <property type="match status" value="1"/>
</dbReference>
<dbReference type="EC" id="2.3.1.286" evidence="1"/>
<name>A0A7D3Y8E3_9BACL</name>
<dbReference type="SUPFAM" id="SSF52467">
    <property type="entry name" value="DHS-like NAD/FAD-binding domain"/>
    <property type="match status" value="1"/>
</dbReference>
<organism evidence="6 7">
    <name type="scientific">Kroppenstedtia pulmonis</name>
    <dbReference type="NCBI Taxonomy" id="1380685"/>
    <lineage>
        <taxon>Bacteria</taxon>
        <taxon>Bacillati</taxon>
        <taxon>Bacillota</taxon>
        <taxon>Bacilli</taxon>
        <taxon>Bacillales</taxon>
        <taxon>Thermoactinomycetaceae</taxon>
        <taxon>Kroppenstedtia</taxon>
    </lineage>
</organism>
<feature type="binding site" evidence="4">
    <location>
        <position position="132"/>
    </location>
    <ligand>
        <name>Zn(2+)</name>
        <dbReference type="ChEBI" id="CHEBI:29105"/>
    </ligand>
</feature>
<dbReference type="GO" id="GO:0017136">
    <property type="term" value="F:histone deacetylase activity, NAD-dependent"/>
    <property type="evidence" value="ECO:0007669"/>
    <property type="project" value="TreeGrafter"/>
</dbReference>
<dbReference type="NCBIfam" id="NF001753">
    <property type="entry name" value="PRK00481.1-3"/>
    <property type="match status" value="1"/>
</dbReference>
<proteinExistence type="predicted"/>
<keyword evidence="4" id="KW-0479">Metal-binding</keyword>
<dbReference type="KEGG" id="kpul:GXN76_03005"/>
<keyword evidence="3" id="KW-0520">NAD</keyword>
<dbReference type="EMBL" id="CP048104">
    <property type="protein sequence ID" value="QKG83541.1"/>
    <property type="molecule type" value="Genomic_DNA"/>
</dbReference>
<sequence>MENESAVLELARWIDQSRRLMVLTGAGMSTESGVPDFRSQEGFWSQFDPVKVASSEAISENYPLFHRFYKERLEGLEGIKPHRGHEILATWEKRGTLNGIATQNVDQLHQQAGSHKVYELHGSLKRFCCQDCGEEAKEESFRTMEPCQSCGGRLRPGIVLFGERLPQEVWATAISKAEKADLILVIGTSLEVYPVNQFPYLTKGKVVVINAEVTDQHRGFDAVIQGKAGGILEQVEKEIQRLKEVSL</sequence>
<evidence type="ECO:0000313" key="6">
    <source>
        <dbReference type="EMBL" id="QKG83541.1"/>
    </source>
</evidence>
<dbReference type="InterPro" id="IPR026591">
    <property type="entry name" value="Sirtuin_cat_small_dom_sf"/>
</dbReference>
<evidence type="ECO:0000256" key="3">
    <source>
        <dbReference type="ARBA" id="ARBA00023027"/>
    </source>
</evidence>